<evidence type="ECO:0000256" key="3">
    <source>
        <dbReference type="SAM" id="MobiDB-lite"/>
    </source>
</evidence>
<dbReference type="InterPro" id="IPR011049">
    <property type="entry name" value="Serralysin-like_metalloprot_C"/>
</dbReference>
<protein>
    <submittedName>
        <fullName evidence="4">Right-handed parallel beta-helix repeat-containing protein</fullName>
    </submittedName>
</protein>
<sequence length="1021" mass="107484">MAKIKAAIVAANKEYQTTGVQVKVQLSEGKWVVTGDQNNASRGAIELLSGVELTGSGNRGTIIQLEDNFNSRINGIVRTALTDVENVKISNLIIDGNRDKQALGSHQAGFICGAKDDPDDVGPARIQKDITIDGVEVRNCTAYGFNPHEKTYNMVIRNSVAHHNGLDGFVADAVIGGVYENNKSYANDRHGFNIQNETLNLVLKNNEAYGNGFRYMYNGEFSGGAGITIQRGDIPPKGSTTIPWVSGVQIIGGSYYANGKEGILVKLSDHVTIDGATIFGNMRQGVKVEGATYTTLKNSTIYNNAQDTSDAYDEVNIRFRPDFEDGRGQALPKTYYATDTQVLDNIIYSDGAIRARYGIREEPKNDDGNPATITFISGNDVEGAFSGRISAPGYQDVWIGTDGNDTISGGPNGEELRGLGGNDTYIVNHSKDIVIEEADGGIDHVQSTTNFTLKANVENLTIIGDKVSSTTGKGMNGTGNELANKLTGNHLSNELEGLDGDDTLDGGAGADKLTGGNGNDIYYVDSADDIIIEKANNVGGISLGGIDTVYSTVSYTLSAQVENLILQGSGNINGTGNSSKNVITGNSGNNILDGKGGEDLMTGGAGNDTYYVYNSKAVVAEYAGGGTDTIYTTVSYTLSQYVENLVLQGDVIEGVGNELGNFILGNDAANKLYGHDGDDTLQGGLGNDTLDGGAGTDTAIYSGVGADYTFAQTNVGLTVTNKNGEVDTLKGVEILQFSDGRLNNGVWEANPVAPTNPGTPATPSNPGTPGTPSGPIVSEVPTEFRNGNSKGNTLIGNDNINVMKGLGGNDVIKGRGGDDKLYGGVGSDKVYGESGDDYVYGDSGNDRVYGGAGDDRVYGGSGNDRVYGDSGNDHVYGGGGNDTVYGGAGDDVIDGDSGNDILYGNAGSDAFVFADKIGSASTNRKVNFDTIKDFNVKYDSLWLDNAVFKKLGSGTLSNPTQLNKEFFVAGTKAKEKDDYLIYNKKTGILSYDADGSGSEAAVEIAQLSKNLKLTYQDFFVV</sequence>
<dbReference type="PRINTS" id="PR00313">
    <property type="entry name" value="CABNDNGRPT"/>
</dbReference>
<dbReference type="SMART" id="SM00710">
    <property type="entry name" value="PbH1"/>
    <property type="match status" value="8"/>
</dbReference>
<dbReference type="InterPro" id="IPR011050">
    <property type="entry name" value="Pectin_lyase_fold/virulence"/>
</dbReference>
<dbReference type="Proteomes" id="UP001017257">
    <property type="component" value="Chromosome"/>
</dbReference>
<dbReference type="EMBL" id="CP102845">
    <property type="protein sequence ID" value="UVF18119.1"/>
    <property type="molecule type" value="Genomic_DNA"/>
</dbReference>
<evidence type="ECO:0000256" key="2">
    <source>
        <dbReference type="ARBA" id="ARBA00022525"/>
    </source>
</evidence>
<feature type="compositionally biased region" description="Low complexity" evidence="3">
    <location>
        <begin position="753"/>
        <end position="775"/>
    </location>
</feature>
<dbReference type="SUPFAM" id="SSF51126">
    <property type="entry name" value="Pectin lyase-like"/>
    <property type="match status" value="1"/>
</dbReference>
<proteinExistence type="predicted"/>
<dbReference type="Pfam" id="PF00353">
    <property type="entry name" value="HemolysinCabind"/>
    <property type="match status" value="7"/>
</dbReference>
<dbReference type="PANTHER" id="PTHR38340:SF1">
    <property type="entry name" value="S-LAYER PROTEIN"/>
    <property type="match status" value="1"/>
</dbReference>
<gene>
    <name evidence="4" type="ORF">HPT29_016555</name>
</gene>
<dbReference type="SUPFAM" id="SSF51120">
    <property type="entry name" value="beta-Roll"/>
    <property type="match status" value="3"/>
</dbReference>
<dbReference type="InterPro" id="IPR050557">
    <property type="entry name" value="RTX_toxin/Mannuronan_C5-epim"/>
</dbReference>
<feature type="region of interest" description="Disordered" evidence="3">
    <location>
        <begin position="750"/>
        <end position="775"/>
    </location>
</feature>
<dbReference type="Gene3D" id="2.150.10.10">
    <property type="entry name" value="Serralysin-like metalloprotease, C-terminal"/>
    <property type="match status" value="5"/>
</dbReference>
<dbReference type="Gene3D" id="2.160.20.10">
    <property type="entry name" value="Single-stranded right-handed beta-helix, Pectin lyase-like"/>
    <property type="match status" value="1"/>
</dbReference>
<dbReference type="InterPro" id="IPR018511">
    <property type="entry name" value="Hemolysin-typ_Ca-bd_CS"/>
</dbReference>
<evidence type="ECO:0000256" key="1">
    <source>
        <dbReference type="ARBA" id="ARBA00004613"/>
    </source>
</evidence>
<dbReference type="InterPro" id="IPR006626">
    <property type="entry name" value="PbH1"/>
</dbReference>
<comment type="subcellular location">
    <subcellularLocation>
        <location evidence="1">Secreted</location>
    </subcellularLocation>
</comment>
<dbReference type="PROSITE" id="PS00330">
    <property type="entry name" value="HEMOLYSIN_CALCIUM"/>
    <property type="match status" value="2"/>
</dbReference>
<evidence type="ECO:0000313" key="5">
    <source>
        <dbReference type="Proteomes" id="UP001017257"/>
    </source>
</evidence>
<reference evidence="4" key="1">
    <citation type="submission" date="2022-08" db="EMBL/GenBank/DDBJ databases">
        <title>Microvirga terrae sp. nov., isolated from soil.</title>
        <authorList>
            <person name="Kim K.H."/>
            <person name="Seo Y.L."/>
            <person name="Kim J.M."/>
            <person name="Lee J.K."/>
            <person name="Han D.M."/>
            <person name="Jeon C.O."/>
        </authorList>
    </citation>
    <scope>NUCLEOTIDE SEQUENCE</scope>
    <source>
        <strain evidence="4">R24</strain>
    </source>
</reference>
<dbReference type="InterPro" id="IPR012334">
    <property type="entry name" value="Pectin_lyas_fold"/>
</dbReference>
<keyword evidence="2" id="KW-0964">Secreted</keyword>
<evidence type="ECO:0000313" key="4">
    <source>
        <dbReference type="EMBL" id="UVF18119.1"/>
    </source>
</evidence>
<dbReference type="PANTHER" id="PTHR38340">
    <property type="entry name" value="S-LAYER PROTEIN"/>
    <property type="match status" value="1"/>
</dbReference>
<name>A0ABY5RMK3_9HYPH</name>
<dbReference type="InterPro" id="IPR001343">
    <property type="entry name" value="Hemolysn_Ca-bd"/>
</dbReference>
<organism evidence="4 5">
    <name type="scientific">Microvirga terrae</name>
    <dbReference type="NCBI Taxonomy" id="2740529"/>
    <lineage>
        <taxon>Bacteria</taxon>
        <taxon>Pseudomonadati</taxon>
        <taxon>Pseudomonadota</taxon>
        <taxon>Alphaproteobacteria</taxon>
        <taxon>Hyphomicrobiales</taxon>
        <taxon>Methylobacteriaceae</taxon>
        <taxon>Microvirga</taxon>
    </lineage>
</organism>
<accession>A0ABY5RMK3</accession>
<dbReference type="RefSeq" id="WP_173949281.1">
    <property type="nucleotide sequence ID" value="NZ_CP102845.1"/>
</dbReference>
<keyword evidence="5" id="KW-1185">Reference proteome</keyword>